<protein>
    <submittedName>
        <fullName evidence="3">Uncharacterized protein</fullName>
    </submittedName>
</protein>
<reference evidence="3 4" key="1">
    <citation type="journal article" date="2023" name="Sci. Data">
        <title>Genome assembly of the Korean intertidal mud-creeper Batillaria attramentaria.</title>
        <authorList>
            <person name="Patra A.K."/>
            <person name="Ho P.T."/>
            <person name="Jun S."/>
            <person name="Lee S.J."/>
            <person name="Kim Y."/>
            <person name="Won Y.J."/>
        </authorList>
    </citation>
    <scope>NUCLEOTIDE SEQUENCE [LARGE SCALE GENOMIC DNA]</scope>
    <source>
        <strain evidence="3">Wonlab-2016</strain>
    </source>
</reference>
<evidence type="ECO:0000313" key="3">
    <source>
        <dbReference type="EMBL" id="KAK7448035.1"/>
    </source>
</evidence>
<proteinExistence type="predicted"/>
<name>A0ABD0J140_9CAEN</name>
<evidence type="ECO:0000313" key="4">
    <source>
        <dbReference type="Proteomes" id="UP001519460"/>
    </source>
</evidence>
<accession>A0ABD0J140</accession>
<keyword evidence="4" id="KW-1185">Reference proteome</keyword>
<gene>
    <name evidence="3" type="ORF">BaRGS_00040144</name>
</gene>
<organism evidence="3 4">
    <name type="scientific">Batillaria attramentaria</name>
    <dbReference type="NCBI Taxonomy" id="370345"/>
    <lineage>
        <taxon>Eukaryota</taxon>
        <taxon>Metazoa</taxon>
        <taxon>Spiralia</taxon>
        <taxon>Lophotrochozoa</taxon>
        <taxon>Mollusca</taxon>
        <taxon>Gastropoda</taxon>
        <taxon>Caenogastropoda</taxon>
        <taxon>Sorbeoconcha</taxon>
        <taxon>Cerithioidea</taxon>
        <taxon>Batillariidae</taxon>
        <taxon>Batillaria</taxon>
    </lineage>
</organism>
<dbReference type="AlphaFoldDB" id="A0ABD0J140"/>
<dbReference type="Proteomes" id="UP001519460">
    <property type="component" value="Unassembled WGS sequence"/>
</dbReference>
<feature type="region of interest" description="Disordered" evidence="1">
    <location>
        <begin position="177"/>
        <end position="197"/>
    </location>
</feature>
<feature type="region of interest" description="Disordered" evidence="1">
    <location>
        <begin position="233"/>
        <end position="266"/>
    </location>
</feature>
<feature type="transmembrane region" description="Helical" evidence="2">
    <location>
        <begin position="201"/>
        <end position="226"/>
    </location>
</feature>
<keyword evidence="2" id="KW-0472">Membrane</keyword>
<sequence>MRKSVLQPAKMGHRMEIQTASRLQDLINVGFTLMLLALNFVPITEGIDSSCSISQSGGTSGDLTCKFTEDIGQRKHPFMVLRTPLDSMEKAQFDTILLDCIWVKQGLDCTSQLENLKFPDSVSTSLKLRIPDLGTLHNGSFKCVLVPPDGGRYTPCGYISEDVKDPATTSNYLKSTAKRLPSDDAGNPEKQSTSDTDGSKVALIVLATVVANAIAIVMVLLLIVYIRHRRRAKRRQHHMVPTTEVNPGFEENNSSTNTNQTSPCLP</sequence>
<evidence type="ECO:0000256" key="1">
    <source>
        <dbReference type="SAM" id="MobiDB-lite"/>
    </source>
</evidence>
<comment type="caution">
    <text evidence="3">The sequence shown here is derived from an EMBL/GenBank/DDBJ whole genome shotgun (WGS) entry which is preliminary data.</text>
</comment>
<evidence type="ECO:0000256" key="2">
    <source>
        <dbReference type="SAM" id="Phobius"/>
    </source>
</evidence>
<feature type="compositionally biased region" description="Low complexity" evidence="1">
    <location>
        <begin position="252"/>
        <end position="266"/>
    </location>
</feature>
<keyword evidence="2" id="KW-0812">Transmembrane</keyword>
<dbReference type="EMBL" id="JACVVK020000765">
    <property type="protein sequence ID" value="KAK7448035.1"/>
    <property type="molecule type" value="Genomic_DNA"/>
</dbReference>
<keyword evidence="2" id="KW-1133">Transmembrane helix</keyword>